<dbReference type="InterPro" id="IPR042086">
    <property type="entry name" value="MeTrfase_capping"/>
</dbReference>
<keyword evidence="1" id="KW-0479">Metal-binding</keyword>
<reference evidence="3" key="1">
    <citation type="submission" date="2023-07" db="EMBL/GenBank/DDBJ databases">
        <title>A chromosome-level genome assembly of Lolium multiflorum.</title>
        <authorList>
            <person name="Chen Y."/>
            <person name="Copetti D."/>
            <person name="Kolliker R."/>
            <person name="Studer B."/>
        </authorList>
    </citation>
    <scope>NUCLEOTIDE SEQUENCE</scope>
    <source>
        <strain evidence="3">02402/16</strain>
        <tissue evidence="3">Leaf</tissue>
    </source>
</reference>
<name>A0AAD8QRX7_LOLMU</name>
<dbReference type="InterPro" id="IPR029063">
    <property type="entry name" value="SAM-dependent_MTases_sf"/>
</dbReference>
<dbReference type="InterPro" id="IPR005299">
    <property type="entry name" value="MeTrfase_7"/>
</dbReference>
<protein>
    <submittedName>
        <fullName evidence="3">Uncharacterized protein</fullName>
    </submittedName>
</protein>
<dbReference type="AlphaFoldDB" id="A0AAD8QRX7"/>
<evidence type="ECO:0000256" key="1">
    <source>
        <dbReference type="ARBA" id="ARBA00022723"/>
    </source>
</evidence>
<evidence type="ECO:0000313" key="4">
    <source>
        <dbReference type="Proteomes" id="UP001231189"/>
    </source>
</evidence>
<dbReference type="GO" id="GO:0008168">
    <property type="term" value="F:methyltransferase activity"/>
    <property type="evidence" value="ECO:0007669"/>
    <property type="project" value="InterPro"/>
</dbReference>
<dbReference type="PANTHER" id="PTHR31009">
    <property type="entry name" value="S-ADENOSYL-L-METHIONINE:CARBOXYL METHYLTRANSFERASE FAMILY PROTEIN"/>
    <property type="match status" value="1"/>
</dbReference>
<dbReference type="EMBL" id="JAUUTY010000007">
    <property type="protein sequence ID" value="KAK1606013.1"/>
    <property type="molecule type" value="Genomic_DNA"/>
</dbReference>
<evidence type="ECO:0000313" key="3">
    <source>
        <dbReference type="EMBL" id="KAK1606013.1"/>
    </source>
</evidence>
<comment type="caution">
    <text evidence="3">The sequence shown here is derived from an EMBL/GenBank/DDBJ whole genome shotgun (WGS) entry which is preliminary data.</text>
</comment>
<evidence type="ECO:0000256" key="2">
    <source>
        <dbReference type="ARBA" id="ARBA00022842"/>
    </source>
</evidence>
<organism evidence="3 4">
    <name type="scientific">Lolium multiflorum</name>
    <name type="common">Italian ryegrass</name>
    <name type="synonym">Lolium perenne subsp. multiflorum</name>
    <dbReference type="NCBI Taxonomy" id="4521"/>
    <lineage>
        <taxon>Eukaryota</taxon>
        <taxon>Viridiplantae</taxon>
        <taxon>Streptophyta</taxon>
        <taxon>Embryophyta</taxon>
        <taxon>Tracheophyta</taxon>
        <taxon>Spermatophyta</taxon>
        <taxon>Magnoliopsida</taxon>
        <taxon>Liliopsida</taxon>
        <taxon>Poales</taxon>
        <taxon>Poaceae</taxon>
        <taxon>BOP clade</taxon>
        <taxon>Pooideae</taxon>
        <taxon>Poodae</taxon>
        <taxon>Poeae</taxon>
        <taxon>Poeae Chloroplast Group 2 (Poeae type)</taxon>
        <taxon>Loliodinae</taxon>
        <taxon>Loliinae</taxon>
        <taxon>Lolium</taxon>
    </lineage>
</organism>
<gene>
    <name evidence="3" type="ORF">QYE76_029686</name>
</gene>
<dbReference type="SUPFAM" id="SSF53335">
    <property type="entry name" value="S-adenosyl-L-methionine-dependent methyltransferases"/>
    <property type="match status" value="1"/>
</dbReference>
<keyword evidence="2" id="KW-0460">Magnesium</keyword>
<dbReference type="Pfam" id="PF03492">
    <property type="entry name" value="Methyltransf_7"/>
    <property type="match status" value="1"/>
</dbReference>
<dbReference type="Proteomes" id="UP001231189">
    <property type="component" value="Unassembled WGS sequence"/>
</dbReference>
<accession>A0AAD8QRX7</accession>
<dbReference type="Gene3D" id="3.40.50.150">
    <property type="entry name" value="Vaccinia Virus protein VP39"/>
    <property type="match status" value="1"/>
</dbReference>
<keyword evidence="4" id="KW-1185">Reference proteome</keyword>
<sequence>MTVCDLGCSSGENTLIFASNVVEAIVCNRHKFGCNPVELQFFHNDLPSNDFNLIFQSLEKFKEMVTLACKGETPPPLYTVGLPGSFYTRLFPRQSVHLFHSAYCLHWRSHFLSGLEGEGGAYQNEGNIYIAKNTPPSTVKLYKGQFQKDMLMFLKLRYEELVLGGQMVLSFPGRENEDVYDGDMNHLWGLLAQSMQSLVEEGCIEKEKLDSFSLPIYGPSLSEVKDVVEQTELYDIKHIKLFELNWDCCDESEGDDVLDHVQSGVNVANTIRAVFEPMLAIHFGESLSLIDAIFKKYAYYVAEHLKTVKTKFAVIVLVLKRR</sequence>
<dbReference type="Gene3D" id="1.10.1200.270">
    <property type="entry name" value="Methyltransferase, alpha-helical capping domain"/>
    <property type="match status" value="1"/>
</dbReference>
<dbReference type="GO" id="GO:0046872">
    <property type="term" value="F:metal ion binding"/>
    <property type="evidence" value="ECO:0007669"/>
    <property type="project" value="UniProtKB-KW"/>
</dbReference>
<proteinExistence type="predicted"/>